<evidence type="ECO:0000313" key="1">
    <source>
        <dbReference type="EMBL" id="JAH94842.1"/>
    </source>
</evidence>
<proteinExistence type="predicted"/>
<reference evidence="1" key="2">
    <citation type="journal article" date="2015" name="Fish Shellfish Immunol.">
        <title>Early steps in the European eel (Anguilla anguilla)-Vibrio vulnificus interaction in the gills: Role of the RtxA13 toxin.</title>
        <authorList>
            <person name="Callol A."/>
            <person name="Pajuelo D."/>
            <person name="Ebbesson L."/>
            <person name="Teles M."/>
            <person name="MacKenzie S."/>
            <person name="Amaro C."/>
        </authorList>
    </citation>
    <scope>NUCLEOTIDE SEQUENCE</scope>
</reference>
<dbReference type="EMBL" id="GBXM01013735">
    <property type="protein sequence ID" value="JAH94842.1"/>
    <property type="molecule type" value="Transcribed_RNA"/>
</dbReference>
<dbReference type="AlphaFoldDB" id="A0A0E9WWM9"/>
<name>A0A0E9WWM9_ANGAN</name>
<sequence>MSHPRTKFLLMHYAILSSSYKDILSSQDISWTTDFMCSHQCTVSSINF</sequence>
<reference evidence="1" key="1">
    <citation type="submission" date="2014-11" db="EMBL/GenBank/DDBJ databases">
        <authorList>
            <person name="Amaro Gonzalez C."/>
        </authorList>
    </citation>
    <scope>NUCLEOTIDE SEQUENCE</scope>
</reference>
<organism evidence="1">
    <name type="scientific">Anguilla anguilla</name>
    <name type="common">European freshwater eel</name>
    <name type="synonym">Muraena anguilla</name>
    <dbReference type="NCBI Taxonomy" id="7936"/>
    <lineage>
        <taxon>Eukaryota</taxon>
        <taxon>Metazoa</taxon>
        <taxon>Chordata</taxon>
        <taxon>Craniata</taxon>
        <taxon>Vertebrata</taxon>
        <taxon>Euteleostomi</taxon>
        <taxon>Actinopterygii</taxon>
        <taxon>Neopterygii</taxon>
        <taxon>Teleostei</taxon>
        <taxon>Anguilliformes</taxon>
        <taxon>Anguillidae</taxon>
        <taxon>Anguilla</taxon>
    </lineage>
</organism>
<accession>A0A0E9WWM9</accession>
<protein>
    <submittedName>
        <fullName evidence="1">Uncharacterized protein</fullName>
    </submittedName>
</protein>